<feature type="region of interest" description="Disordered" evidence="1">
    <location>
        <begin position="1"/>
        <end position="22"/>
    </location>
</feature>
<evidence type="ECO:0000313" key="2">
    <source>
        <dbReference type="EMBL" id="KIK03042.1"/>
    </source>
</evidence>
<dbReference type="AlphaFoldDB" id="A0A0C9XZB6"/>
<accession>A0A0C9XZB6</accession>
<name>A0A0C9XZB6_9AGAR</name>
<proteinExistence type="predicted"/>
<dbReference type="Proteomes" id="UP000054477">
    <property type="component" value="Unassembled WGS sequence"/>
</dbReference>
<dbReference type="HOGENOM" id="CLU_1970901_0_0_1"/>
<protein>
    <submittedName>
        <fullName evidence="2">Uncharacterized protein</fullName>
    </submittedName>
</protein>
<organism evidence="2 3">
    <name type="scientific">Laccaria amethystina LaAM-08-1</name>
    <dbReference type="NCBI Taxonomy" id="1095629"/>
    <lineage>
        <taxon>Eukaryota</taxon>
        <taxon>Fungi</taxon>
        <taxon>Dikarya</taxon>
        <taxon>Basidiomycota</taxon>
        <taxon>Agaricomycotina</taxon>
        <taxon>Agaricomycetes</taxon>
        <taxon>Agaricomycetidae</taxon>
        <taxon>Agaricales</taxon>
        <taxon>Agaricineae</taxon>
        <taxon>Hydnangiaceae</taxon>
        <taxon>Laccaria</taxon>
    </lineage>
</organism>
<evidence type="ECO:0000313" key="3">
    <source>
        <dbReference type="Proteomes" id="UP000054477"/>
    </source>
</evidence>
<evidence type="ECO:0000256" key="1">
    <source>
        <dbReference type="SAM" id="MobiDB-lite"/>
    </source>
</evidence>
<reference evidence="2 3" key="1">
    <citation type="submission" date="2014-04" db="EMBL/GenBank/DDBJ databases">
        <authorList>
            <consortium name="DOE Joint Genome Institute"/>
            <person name="Kuo A."/>
            <person name="Kohler A."/>
            <person name="Nagy L.G."/>
            <person name="Floudas D."/>
            <person name="Copeland A."/>
            <person name="Barry K.W."/>
            <person name="Cichocki N."/>
            <person name="Veneault-Fourrey C."/>
            <person name="LaButti K."/>
            <person name="Lindquist E.A."/>
            <person name="Lipzen A."/>
            <person name="Lundell T."/>
            <person name="Morin E."/>
            <person name="Murat C."/>
            <person name="Sun H."/>
            <person name="Tunlid A."/>
            <person name="Henrissat B."/>
            <person name="Grigoriev I.V."/>
            <person name="Hibbett D.S."/>
            <person name="Martin F."/>
            <person name="Nordberg H.P."/>
            <person name="Cantor M.N."/>
            <person name="Hua S.X."/>
        </authorList>
    </citation>
    <scope>NUCLEOTIDE SEQUENCE [LARGE SCALE GENOMIC DNA]</scope>
    <source>
        <strain evidence="2 3">LaAM-08-1</strain>
    </source>
</reference>
<keyword evidence="3" id="KW-1185">Reference proteome</keyword>
<gene>
    <name evidence="2" type="ORF">K443DRAFT_5625</name>
</gene>
<dbReference type="EMBL" id="KN838584">
    <property type="protein sequence ID" value="KIK03042.1"/>
    <property type="molecule type" value="Genomic_DNA"/>
</dbReference>
<sequence>MPRTLNPIVGHPGEPPYACPRDSSDLSWQSRITVAYTISTLPAVLTDRDEEIGFTEGSDRYRGSLAIIQEGPETAYLQAFRRPVRINALPPALRISANDSRVETRESDPHLEITVVGYPGISAPSIA</sequence>
<reference evidence="3" key="2">
    <citation type="submission" date="2015-01" db="EMBL/GenBank/DDBJ databases">
        <title>Evolutionary Origins and Diversification of the Mycorrhizal Mutualists.</title>
        <authorList>
            <consortium name="DOE Joint Genome Institute"/>
            <consortium name="Mycorrhizal Genomics Consortium"/>
            <person name="Kohler A."/>
            <person name="Kuo A."/>
            <person name="Nagy L.G."/>
            <person name="Floudas D."/>
            <person name="Copeland A."/>
            <person name="Barry K.W."/>
            <person name="Cichocki N."/>
            <person name="Veneault-Fourrey C."/>
            <person name="LaButti K."/>
            <person name="Lindquist E.A."/>
            <person name="Lipzen A."/>
            <person name="Lundell T."/>
            <person name="Morin E."/>
            <person name="Murat C."/>
            <person name="Riley R."/>
            <person name="Ohm R."/>
            <person name="Sun H."/>
            <person name="Tunlid A."/>
            <person name="Henrissat B."/>
            <person name="Grigoriev I.V."/>
            <person name="Hibbett D.S."/>
            <person name="Martin F."/>
        </authorList>
    </citation>
    <scope>NUCLEOTIDE SEQUENCE [LARGE SCALE GENOMIC DNA]</scope>
    <source>
        <strain evidence="3">LaAM-08-1</strain>
    </source>
</reference>